<dbReference type="InterPro" id="IPR036237">
    <property type="entry name" value="Xyl_isomerase-like_sf"/>
</dbReference>
<dbReference type="EMBL" id="LYPA01000038">
    <property type="protein sequence ID" value="OBR67354.1"/>
    <property type="molecule type" value="Genomic_DNA"/>
</dbReference>
<evidence type="ECO:0000256" key="3">
    <source>
        <dbReference type="ARBA" id="ARBA00023235"/>
    </source>
</evidence>
<protein>
    <submittedName>
        <fullName evidence="4">L-rhamnose isomerase</fullName>
    </submittedName>
</protein>
<dbReference type="AlphaFoldDB" id="A0A1A5YP22"/>
<evidence type="ECO:0000256" key="1">
    <source>
        <dbReference type="ARBA" id="ARBA00022723"/>
    </source>
</evidence>
<dbReference type="InterPro" id="IPR013457">
    <property type="entry name" value="Rhamnose_iso-rel"/>
</dbReference>
<dbReference type="Gene3D" id="3.20.20.150">
    <property type="entry name" value="Divalent-metal-dependent TIM barrel enzymes"/>
    <property type="match status" value="1"/>
</dbReference>
<dbReference type="Proteomes" id="UP000092024">
    <property type="component" value="Unassembled WGS sequence"/>
</dbReference>
<keyword evidence="3 4" id="KW-0413">Isomerase</keyword>
<dbReference type="GO" id="GO:0008740">
    <property type="term" value="F:L-rhamnose isomerase activity"/>
    <property type="evidence" value="ECO:0007669"/>
    <property type="project" value="TreeGrafter"/>
</dbReference>
<reference evidence="4 5" key="1">
    <citation type="submission" date="2016-05" db="EMBL/GenBank/DDBJ databases">
        <title>Paenibacillus oryzae. sp. nov., isolated from the rice root.</title>
        <authorList>
            <person name="Zhang J."/>
            <person name="Zhang X."/>
        </authorList>
    </citation>
    <scope>NUCLEOTIDE SEQUENCE [LARGE SCALE GENOMIC DNA]</scope>
    <source>
        <strain evidence="4 5">1DrF-4</strain>
    </source>
</reference>
<gene>
    <name evidence="4" type="ORF">A7K91_19235</name>
</gene>
<name>A0A1A5YP22_9BACL</name>
<accession>A0A1A5YP22</accession>
<keyword evidence="5" id="KW-1185">Reference proteome</keyword>
<dbReference type="STRING" id="1844972.A7K91_19235"/>
<keyword evidence="1" id="KW-0479">Metal-binding</keyword>
<evidence type="ECO:0000256" key="2">
    <source>
        <dbReference type="ARBA" id="ARBA00023211"/>
    </source>
</evidence>
<dbReference type="SUPFAM" id="SSF51658">
    <property type="entry name" value="Xylose isomerase-like"/>
    <property type="match status" value="1"/>
</dbReference>
<dbReference type="PANTHER" id="PTHR30268">
    <property type="entry name" value="L-RHAMNOSE ISOMERASE"/>
    <property type="match status" value="1"/>
</dbReference>
<comment type="caution">
    <text evidence="4">The sequence shown here is derived from an EMBL/GenBank/DDBJ whole genome shotgun (WGS) entry which is preliminary data.</text>
</comment>
<evidence type="ECO:0000313" key="4">
    <source>
        <dbReference type="EMBL" id="OBR67354.1"/>
    </source>
</evidence>
<dbReference type="RefSeq" id="WP_068680700.1">
    <property type="nucleotide sequence ID" value="NZ_LYPA01000038.1"/>
</dbReference>
<dbReference type="NCBIfam" id="TIGR02635">
    <property type="entry name" value="RhaI_grampos"/>
    <property type="match status" value="1"/>
</dbReference>
<sequence length="406" mass="45416">MNDRAYALFEEQQTARGINLVEVKASLKALRIETPSWGYGDSGTRFKVFQKAGVPRNPFEKFQDAAEVHRLTGLAPSVAIHIPWDKTEDYGKLRSHAESLGLSIGAVNPNLFQEDEYMLGSVTNADASIRRMAINHLLECVDIAKETRSRDLSLWFADGTNYPGQGHIRNRKRWMQEALEEVYKALNADMRLLIEYKCFEPAFYHTDLADWGMAYNLAQKLGPQAEVLVDTGHHLPGANIEHIVAYLLDERRLGGFHFNSRKYADDDLIAGSINPYELFLIFYQILSARQDGGAEVAESVEHIAYMIDQSHNIEQKIPAMLRSVLNVQTQYAKALLIHLDEVNAAAARNDVLGAEHAVRSAFECDVTPLLHAVREEQGLPLDPMKSYLAGSYGDSILARGKGGASW</sequence>
<dbReference type="GO" id="GO:0019301">
    <property type="term" value="P:rhamnose catabolic process"/>
    <property type="evidence" value="ECO:0007669"/>
    <property type="project" value="TreeGrafter"/>
</dbReference>
<dbReference type="GO" id="GO:0019324">
    <property type="term" value="P:L-lyxose metabolic process"/>
    <property type="evidence" value="ECO:0007669"/>
    <property type="project" value="TreeGrafter"/>
</dbReference>
<dbReference type="InterPro" id="IPR050337">
    <property type="entry name" value="L-rhamnose_isomerase"/>
</dbReference>
<dbReference type="PANTHER" id="PTHR30268:SF0">
    <property type="entry name" value="L-RHAMNOSE ISOMERASE"/>
    <property type="match status" value="1"/>
</dbReference>
<organism evidence="4 5">
    <name type="scientific">Paenibacillus oryzae</name>
    <dbReference type="NCBI Taxonomy" id="1844972"/>
    <lineage>
        <taxon>Bacteria</taxon>
        <taxon>Bacillati</taxon>
        <taxon>Bacillota</taxon>
        <taxon>Bacilli</taxon>
        <taxon>Bacillales</taxon>
        <taxon>Paenibacillaceae</taxon>
        <taxon>Paenibacillus</taxon>
    </lineage>
</organism>
<keyword evidence="2" id="KW-0464">Manganese</keyword>
<proteinExistence type="predicted"/>
<dbReference type="OrthoDB" id="5174871at2"/>
<evidence type="ECO:0000313" key="5">
    <source>
        <dbReference type="Proteomes" id="UP000092024"/>
    </source>
</evidence>
<dbReference type="GO" id="GO:0046872">
    <property type="term" value="F:metal ion binding"/>
    <property type="evidence" value="ECO:0007669"/>
    <property type="project" value="UniProtKB-KW"/>
</dbReference>